<organism evidence="4 5">
    <name type="scientific">Caerostris darwini</name>
    <dbReference type="NCBI Taxonomy" id="1538125"/>
    <lineage>
        <taxon>Eukaryota</taxon>
        <taxon>Metazoa</taxon>
        <taxon>Ecdysozoa</taxon>
        <taxon>Arthropoda</taxon>
        <taxon>Chelicerata</taxon>
        <taxon>Arachnida</taxon>
        <taxon>Araneae</taxon>
        <taxon>Araneomorphae</taxon>
        <taxon>Entelegynae</taxon>
        <taxon>Araneoidea</taxon>
        <taxon>Araneidae</taxon>
        <taxon>Caerostris</taxon>
    </lineage>
</organism>
<dbReference type="Pfam" id="PF00567">
    <property type="entry name" value="TUDOR"/>
    <property type="match status" value="7"/>
</dbReference>
<feature type="domain" description="Tudor" evidence="2">
    <location>
        <begin position="934"/>
        <end position="992"/>
    </location>
</feature>
<dbReference type="PROSITE" id="PS50304">
    <property type="entry name" value="TUDOR"/>
    <property type="match status" value="6"/>
</dbReference>
<evidence type="ECO:0000256" key="1">
    <source>
        <dbReference type="SAM" id="MobiDB-lite"/>
    </source>
</evidence>
<dbReference type="GO" id="GO:0005737">
    <property type="term" value="C:cytoplasm"/>
    <property type="evidence" value="ECO:0007669"/>
    <property type="project" value="UniProtKB-ARBA"/>
</dbReference>
<dbReference type="PANTHER" id="PTHR22948">
    <property type="entry name" value="TUDOR DOMAIN CONTAINING PROTEIN"/>
    <property type="match status" value="1"/>
</dbReference>
<dbReference type="PANTHER" id="PTHR22948:SF76">
    <property type="entry name" value="FI20010P1-RELATED"/>
    <property type="match status" value="1"/>
</dbReference>
<dbReference type="EMBL" id="BPLQ01002197">
    <property type="protein sequence ID" value="GIX89821.1"/>
    <property type="molecule type" value="Genomic_DNA"/>
</dbReference>
<protein>
    <recommendedName>
        <fullName evidence="2">Tudor domain-containing protein</fullName>
    </recommendedName>
</protein>
<sequence length="1530" mass="173956">MASIRQLTPIDVVITCIKPEGVLLKLWALPFNAVEAVKEYEKHFIRTGNDLANRPGFTNCSQIPPGFLYAAFSQIRKQWCRARILRVLGNSTLIIHLIDYGDEEQLLCTDIRKLDDNLSDFNVHAIECILGDVKPTNNIWSPEALKMCEEQLLYDTVSCFMVSQHLEVPVVRIAKKGEKEPFVQRLINNGLAMIKPETSQLAQPVVPKLNYKINMLDRNTTHLVKISFVQKPYIFYVQLAVADVELTRLMDEIKQYTTSGNLIPLNSPQLNTPCLAQFSGKQLFYRGIITAIKQNQYSVHFVDYGYSELKDHNELIVIPNHFLALPTQAICCTIPQGDVNVEEFRKIINCKLVECHVLGHNGDAYIVKLAPYSQESIVQRSSPPVSKSQMWTYQHQKLNLNTTHDVTVSYNNGVSEFYCQLNVHKKQLDDISDVLNSGIEMEPLSLADCIPNLPVCVKFSEDNVWYRAQIIKINHEHDIEVFFVDYGNYDNASLRDVCKMRADLMVCPVLALKCSLYNVELPEDPSKRDEMFDLFEELTSEETLAAHFHAASQDQCYIVTLLGKNASTSINDKIKSKFLTVASVAVSNVEQLYITCFESPSNFFAQFEKLSSEKLEEMQNGINNHYLNASKSSFKPKTGTIVCAKYSMDNLFYRARIENVVDDNCNVIFIDYGNKETVSLSNIHPLDNKFMIHPPFGIECGLHTYPPATPVEKLQGLMLENSVQAKMIKEENKKWLIALTEDFTGNVAILELLRQHEAVVPRSIHGAGLRGFQEHMTPKENTSFNNNEVHKPRNNFQNPNKFNAGKPQSEIPFNKTNTFSPTSREERNEPSFTRNNKFSSTYKEEKNVPPFTKNNVLFSSSVKEEKNESLSFAKSFDITSIPSKAYRNVFITHVVSPSEFYCQIEEDISKLKIIMNNIENVYANLKDNEMKLVNPTIGSPCCAMYQKDAIWCRAQIKQINSETYTVFFIDYGNTDVVPISKVKQLKSEFLNLPPQAICCRSYNVTPVSDSWREHDIKTFINMTFDKNFVAQFVQLDKNDVYSVNLVPLGKLQQDVLNKEFVSMGHGRLEDSNKIIVLNSHAASSNLTFPVPVVKFGSFEDVTVTYGLNPVEVFCQLKSSEKYFKKLMFEMQEYYNQVPIAEALIDRPHVGMICVSQFSQDSVWYRSQIKKVEQNLLVVLYVDYGNSETVDKKKIRSITQDFTLMPIQGIKCCLKGIKAPENKWSINQNIGKYFEGNVQCQFIEKKGDSYVVDMICNNENVAEKLVKDGLATTEVPVKNADFSTEVIKAVRPQIQQLIVKRETPFVPGQLLSVTVSFVESPFKFWCQLLDETAILDQLMADIESRYSEAGTNPVDASILIPGTYCMAKYSADEVWYRAQIKSCLSEGYEVFFIDYGNSEVTALSELAVIHPEFLKIPPLCFECRLLRASVSCSDEKTAEFQAAVDDTDEITAKVESINDNIYTLSLLFDKDGEEVNVSQLIFGFEEESETSLPVDCEIRLFCSIDSRIPDFFFSVDNMLASNGRKIYHYAV</sequence>
<evidence type="ECO:0000313" key="3">
    <source>
        <dbReference type="EMBL" id="GIX89746.1"/>
    </source>
</evidence>
<comment type="caution">
    <text evidence="4">The sequence shown here is derived from an EMBL/GenBank/DDBJ whole genome shotgun (WGS) entry which is preliminary data.</text>
</comment>
<evidence type="ECO:0000313" key="4">
    <source>
        <dbReference type="EMBL" id="GIX89821.1"/>
    </source>
</evidence>
<feature type="region of interest" description="Disordered" evidence="1">
    <location>
        <begin position="803"/>
        <end position="836"/>
    </location>
</feature>
<feature type="domain" description="Tudor" evidence="2">
    <location>
        <begin position="1146"/>
        <end position="1204"/>
    </location>
</feature>
<accession>A0AAV4NYH7</accession>
<evidence type="ECO:0000259" key="2">
    <source>
        <dbReference type="PROSITE" id="PS50304"/>
    </source>
</evidence>
<feature type="domain" description="Tudor" evidence="2">
    <location>
        <begin position="449"/>
        <end position="507"/>
    </location>
</feature>
<dbReference type="InterPro" id="IPR035437">
    <property type="entry name" value="SNase_OB-fold_sf"/>
</dbReference>
<dbReference type="SUPFAM" id="SSF50199">
    <property type="entry name" value="Staphylococcal nuclease"/>
    <property type="match status" value="1"/>
</dbReference>
<proteinExistence type="predicted"/>
<keyword evidence="5" id="KW-1185">Reference proteome</keyword>
<dbReference type="CDD" id="cd20379">
    <property type="entry name" value="Tudor_dTUD-like"/>
    <property type="match status" value="1"/>
</dbReference>
<name>A0AAV4NYH7_9ARAC</name>
<dbReference type="Gene3D" id="2.30.30.140">
    <property type="match status" value="7"/>
</dbReference>
<dbReference type="SMART" id="SM00333">
    <property type="entry name" value="TUDOR"/>
    <property type="match status" value="7"/>
</dbReference>
<dbReference type="SUPFAM" id="SSF63748">
    <property type="entry name" value="Tudor/PWWP/MBT"/>
    <property type="match status" value="7"/>
</dbReference>
<feature type="domain" description="Tudor" evidence="2">
    <location>
        <begin position="635"/>
        <end position="693"/>
    </location>
</feature>
<feature type="domain" description="Tudor" evidence="2">
    <location>
        <begin position="1357"/>
        <end position="1415"/>
    </location>
</feature>
<dbReference type="EMBL" id="BPLQ01002197">
    <property type="protein sequence ID" value="GIX89746.1"/>
    <property type="molecule type" value="Genomic_DNA"/>
</dbReference>
<reference evidence="4 5" key="1">
    <citation type="submission" date="2021-06" db="EMBL/GenBank/DDBJ databases">
        <title>Caerostris darwini draft genome.</title>
        <authorList>
            <person name="Kono N."/>
            <person name="Arakawa K."/>
        </authorList>
    </citation>
    <scope>NUCLEOTIDE SEQUENCE [LARGE SCALE GENOMIC DNA]</scope>
</reference>
<dbReference type="InterPro" id="IPR050621">
    <property type="entry name" value="Tudor_domain_containing"/>
</dbReference>
<evidence type="ECO:0000313" key="5">
    <source>
        <dbReference type="Proteomes" id="UP001054837"/>
    </source>
</evidence>
<dbReference type="Gene3D" id="2.40.50.90">
    <property type="match status" value="6"/>
</dbReference>
<feature type="domain" description="Tudor" evidence="2">
    <location>
        <begin position="267"/>
        <end position="325"/>
    </location>
</feature>
<dbReference type="InterPro" id="IPR002999">
    <property type="entry name" value="Tudor"/>
</dbReference>
<gene>
    <name evidence="4" type="primary">TDRD6</name>
    <name evidence="3" type="ORF">CDAR_245231</name>
    <name evidence="4" type="ORF">CDAR_245551</name>
</gene>
<dbReference type="FunFam" id="2.30.30.140:FF:000018">
    <property type="entry name" value="Serine/threonine-protein kinase 31"/>
    <property type="match status" value="4"/>
</dbReference>
<dbReference type="Proteomes" id="UP001054837">
    <property type="component" value="Unassembled WGS sequence"/>
</dbReference>